<dbReference type="GO" id="GO:0005835">
    <property type="term" value="C:fatty acid synthase complex"/>
    <property type="evidence" value="ECO:0007669"/>
    <property type="project" value="InterPro"/>
</dbReference>
<reference evidence="4 5" key="1">
    <citation type="submission" date="2019-06" db="EMBL/GenBank/DDBJ databases">
        <title>Sequencing the genomes of 1000 actinobacteria strains.</title>
        <authorList>
            <person name="Klenk H.-P."/>
        </authorList>
    </citation>
    <scope>NUCLEOTIDE SEQUENCE [LARGE SCALE GENOMIC DNA]</scope>
    <source>
        <strain evidence="4 5">DSM 45671</strain>
    </source>
</reference>
<evidence type="ECO:0000256" key="2">
    <source>
        <dbReference type="SAM" id="MobiDB-lite"/>
    </source>
</evidence>
<proteinExistence type="inferred from homology"/>
<dbReference type="SUPFAM" id="SSF54637">
    <property type="entry name" value="Thioesterase/thiol ester dehydrase-isomerase"/>
    <property type="match status" value="2"/>
</dbReference>
<evidence type="ECO:0000313" key="4">
    <source>
        <dbReference type="EMBL" id="TWF77817.1"/>
    </source>
</evidence>
<sequence>MAGLGTLYVKAAIGAVGPRGHELPDTALSRDICVDRDHLAEYAHVCGFPVADTLPVTYPHVLAFPLQVELMARRSFPLPLPGLVHVRNRISAHRAIDAAEPLAVRVHAERLRAHPKGAQVDLVAEIDAAGEVVWEGCSTYLARGATAPEGPPDPAEPPGTEDEVPVATWRVDAGTGRRYARVSGDVNPIHLHPWTAKAFGFPRAIAHGMWTAAHALAALQGRLPEALTFDVAFGKPLLLPSTVELRTRAEGDAWNVEVRGRKAAHLKARITPP</sequence>
<organism evidence="4 5">
    <name type="scientific">Pseudonocardia hierapolitana</name>
    <dbReference type="NCBI Taxonomy" id="1128676"/>
    <lineage>
        <taxon>Bacteria</taxon>
        <taxon>Bacillati</taxon>
        <taxon>Actinomycetota</taxon>
        <taxon>Actinomycetes</taxon>
        <taxon>Pseudonocardiales</taxon>
        <taxon>Pseudonocardiaceae</taxon>
        <taxon>Pseudonocardia</taxon>
    </lineage>
</organism>
<evidence type="ECO:0000256" key="1">
    <source>
        <dbReference type="ARBA" id="ARBA00005254"/>
    </source>
</evidence>
<dbReference type="GO" id="GO:0006633">
    <property type="term" value="P:fatty acid biosynthetic process"/>
    <property type="evidence" value="ECO:0007669"/>
    <property type="project" value="InterPro"/>
</dbReference>
<protein>
    <submittedName>
        <fullName evidence="4">Acyl dehydratase</fullName>
    </submittedName>
</protein>
<name>A0A561SSH1_9PSEU</name>
<feature type="domain" description="MaoC-like" evidence="3">
    <location>
        <begin position="154"/>
        <end position="251"/>
    </location>
</feature>
<dbReference type="InterPro" id="IPR002539">
    <property type="entry name" value="MaoC-like_dom"/>
</dbReference>
<feature type="region of interest" description="Disordered" evidence="2">
    <location>
        <begin position="144"/>
        <end position="163"/>
    </location>
</feature>
<dbReference type="Proteomes" id="UP000321261">
    <property type="component" value="Unassembled WGS sequence"/>
</dbReference>
<dbReference type="AlphaFoldDB" id="A0A561SSH1"/>
<dbReference type="RefSeq" id="WP_147256924.1">
    <property type="nucleotide sequence ID" value="NZ_VIWU01000001.1"/>
</dbReference>
<dbReference type="Gene3D" id="3.10.129.10">
    <property type="entry name" value="Hotdog Thioesterase"/>
    <property type="match status" value="1"/>
</dbReference>
<dbReference type="EMBL" id="VIWU01000001">
    <property type="protein sequence ID" value="TWF77817.1"/>
    <property type="molecule type" value="Genomic_DNA"/>
</dbReference>
<dbReference type="PANTHER" id="PTHR43841:SF1">
    <property type="entry name" value="3-HYDROXYACYL-THIOESTER DEHYDRATASE X"/>
    <property type="match status" value="1"/>
</dbReference>
<comment type="similarity">
    <text evidence="1">Belongs to the enoyl-CoA hydratase/isomerase family.</text>
</comment>
<accession>A0A561SSH1</accession>
<dbReference type="PRINTS" id="PR01483">
    <property type="entry name" value="FASYNTHASE"/>
</dbReference>
<dbReference type="Pfam" id="PF01575">
    <property type="entry name" value="MaoC_dehydratas"/>
    <property type="match status" value="1"/>
</dbReference>
<dbReference type="OrthoDB" id="9774179at2"/>
<evidence type="ECO:0000259" key="3">
    <source>
        <dbReference type="Pfam" id="PF01575"/>
    </source>
</evidence>
<dbReference type="InterPro" id="IPR029069">
    <property type="entry name" value="HotDog_dom_sf"/>
</dbReference>
<keyword evidence="5" id="KW-1185">Reference proteome</keyword>
<comment type="caution">
    <text evidence="4">The sequence shown here is derived from an EMBL/GenBank/DDBJ whole genome shotgun (WGS) entry which is preliminary data.</text>
</comment>
<dbReference type="PANTHER" id="PTHR43841">
    <property type="entry name" value="3-HYDROXYACYL-THIOESTER DEHYDRATASE HTDX-RELATED"/>
    <property type="match status" value="1"/>
</dbReference>
<gene>
    <name evidence="4" type="ORF">FHX44_113732</name>
</gene>
<dbReference type="InterPro" id="IPR003965">
    <property type="entry name" value="Fatty_acid_synthase"/>
</dbReference>
<evidence type="ECO:0000313" key="5">
    <source>
        <dbReference type="Proteomes" id="UP000321261"/>
    </source>
</evidence>
<dbReference type="GO" id="GO:0004312">
    <property type="term" value="F:fatty acid synthase activity"/>
    <property type="evidence" value="ECO:0007669"/>
    <property type="project" value="InterPro"/>
</dbReference>